<dbReference type="AlphaFoldDB" id="A0A453FVW7"/>
<reference evidence="1" key="5">
    <citation type="journal article" date="2021" name="G3 (Bethesda)">
        <title>Aegilops tauschii genome assembly Aet v5.0 features greater sequence contiguity and improved annotation.</title>
        <authorList>
            <person name="Wang L."/>
            <person name="Zhu T."/>
            <person name="Rodriguez J.C."/>
            <person name="Deal K.R."/>
            <person name="Dubcovsky J."/>
            <person name="McGuire P.E."/>
            <person name="Lux T."/>
            <person name="Spannagl M."/>
            <person name="Mayer K.F.X."/>
            <person name="Baldrich P."/>
            <person name="Meyers B.C."/>
            <person name="Huo N."/>
            <person name="Gu Y.Q."/>
            <person name="Zhou H."/>
            <person name="Devos K.M."/>
            <person name="Bennetzen J.L."/>
            <person name="Unver T."/>
            <person name="Budak H."/>
            <person name="Gulick P.J."/>
            <person name="Galiba G."/>
            <person name="Kalapos B."/>
            <person name="Nelson D.R."/>
            <person name="Li P."/>
            <person name="You F.M."/>
            <person name="Luo M.C."/>
            <person name="Dvorak J."/>
        </authorList>
    </citation>
    <scope>NUCLEOTIDE SEQUENCE [LARGE SCALE GENOMIC DNA]</scope>
    <source>
        <strain evidence="1">cv. AL8/78</strain>
    </source>
</reference>
<evidence type="ECO:0000313" key="1">
    <source>
        <dbReference type="EnsemblPlants" id="AET3Gv20797300.3"/>
    </source>
</evidence>
<evidence type="ECO:0008006" key="3">
    <source>
        <dbReference type="Google" id="ProtNLM"/>
    </source>
</evidence>
<reference evidence="1" key="4">
    <citation type="submission" date="2019-03" db="UniProtKB">
        <authorList>
            <consortium name="EnsemblPlants"/>
        </authorList>
    </citation>
    <scope>IDENTIFICATION</scope>
</reference>
<dbReference type="Proteomes" id="UP000015105">
    <property type="component" value="Chromosome 3D"/>
</dbReference>
<protein>
    <recommendedName>
        <fullName evidence="3">Serine aminopeptidase S33 domain-containing protein</fullName>
    </recommendedName>
</protein>
<evidence type="ECO:0000313" key="2">
    <source>
        <dbReference type="Proteomes" id="UP000015105"/>
    </source>
</evidence>
<name>A0A453FVW7_AEGTS</name>
<reference evidence="2" key="1">
    <citation type="journal article" date="2014" name="Science">
        <title>Ancient hybridizations among the ancestral genomes of bread wheat.</title>
        <authorList>
            <consortium name="International Wheat Genome Sequencing Consortium,"/>
            <person name="Marcussen T."/>
            <person name="Sandve S.R."/>
            <person name="Heier L."/>
            <person name="Spannagl M."/>
            <person name="Pfeifer M."/>
            <person name="Jakobsen K.S."/>
            <person name="Wulff B.B."/>
            <person name="Steuernagel B."/>
            <person name="Mayer K.F."/>
            <person name="Olsen O.A."/>
        </authorList>
    </citation>
    <scope>NUCLEOTIDE SEQUENCE [LARGE SCALE GENOMIC DNA]</scope>
    <source>
        <strain evidence="2">cv. AL8/78</strain>
    </source>
</reference>
<accession>A0A453FVW7</accession>
<keyword evidence="2" id="KW-1185">Reference proteome</keyword>
<organism evidence="1 2">
    <name type="scientific">Aegilops tauschii subsp. strangulata</name>
    <name type="common">Goatgrass</name>
    <dbReference type="NCBI Taxonomy" id="200361"/>
    <lineage>
        <taxon>Eukaryota</taxon>
        <taxon>Viridiplantae</taxon>
        <taxon>Streptophyta</taxon>
        <taxon>Embryophyta</taxon>
        <taxon>Tracheophyta</taxon>
        <taxon>Spermatophyta</taxon>
        <taxon>Magnoliopsida</taxon>
        <taxon>Liliopsida</taxon>
        <taxon>Poales</taxon>
        <taxon>Poaceae</taxon>
        <taxon>BOP clade</taxon>
        <taxon>Pooideae</taxon>
        <taxon>Triticodae</taxon>
        <taxon>Triticeae</taxon>
        <taxon>Triticinae</taxon>
        <taxon>Aegilops</taxon>
    </lineage>
</organism>
<proteinExistence type="predicted"/>
<dbReference type="EnsemblPlants" id="AET3Gv20797300.3">
    <property type="protein sequence ID" value="AET3Gv20797300.3"/>
    <property type="gene ID" value="AET3Gv20797300"/>
</dbReference>
<dbReference type="Gramene" id="AET3Gv20797300.3">
    <property type="protein sequence ID" value="AET3Gv20797300.3"/>
    <property type="gene ID" value="AET3Gv20797300"/>
</dbReference>
<reference evidence="1" key="3">
    <citation type="journal article" date="2017" name="Nature">
        <title>Genome sequence of the progenitor of the wheat D genome Aegilops tauschii.</title>
        <authorList>
            <person name="Luo M.C."/>
            <person name="Gu Y.Q."/>
            <person name="Puiu D."/>
            <person name="Wang H."/>
            <person name="Twardziok S.O."/>
            <person name="Deal K.R."/>
            <person name="Huo N."/>
            <person name="Zhu T."/>
            <person name="Wang L."/>
            <person name="Wang Y."/>
            <person name="McGuire P.E."/>
            <person name="Liu S."/>
            <person name="Long H."/>
            <person name="Ramasamy R.K."/>
            <person name="Rodriguez J.C."/>
            <person name="Van S.L."/>
            <person name="Yuan L."/>
            <person name="Wang Z."/>
            <person name="Xia Z."/>
            <person name="Xiao L."/>
            <person name="Anderson O.D."/>
            <person name="Ouyang S."/>
            <person name="Liang Y."/>
            <person name="Zimin A.V."/>
            <person name="Pertea G."/>
            <person name="Qi P."/>
            <person name="Bennetzen J.L."/>
            <person name="Dai X."/>
            <person name="Dawson M.W."/>
            <person name="Muller H.G."/>
            <person name="Kugler K."/>
            <person name="Rivarola-Duarte L."/>
            <person name="Spannagl M."/>
            <person name="Mayer K.F.X."/>
            <person name="Lu F.H."/>
            <person name="Bevan M.W."/>
            <person name="Leroy P."/>
            <person name="Li P."/>
            <person name="You F.M."/>
            <person name="Sun Q."/>
            <person name="Liu Z."/>
            <person name="Lyons E."/>
            <person name="Wicker T."/>
            <person name="Salzberg S.L."/>
            <person name="Devos K.M."/>
            <person name="Dvorak J."/>
        </authorList>
    </citation>
    <scope>NUCLEOTIDE SEQUENCE [LARGE SCALE GENOMIC DNA]</scope>
    <source>
        <strain evidence="1">cv. AL8/78</strain>
    </source>
</reference>
<reference evidence="2" key="2">
    <citation type="journal article" date="2017" name="Nat. Plants">
        <title>The Aegilops tauschii genome reveals multiple impacts of transposons.</title>
        <authorList>
            <person name="Zhao G."/>
            <person name="Zou C."/>
            <person name="Li K."/>
            <person name="Wang K."/>
            <person name="Li T."/>
            <person name="Gao L."/>
            <person name="Zhang X."/>
            <person name="Wang H."/>
            <person name="Yang Z."/>
            <person name="Liu X."/>
            <person name="Jiang W."/>
            <person name="Mao L."/>
            <person name="Kong X."/>
            <person name="Jiao Y."/>
            <person name="Jia J."/>
        </authorList>
    </citation>
    <scope>NUCLEOTIDE SEQUENCE [LARGE SCALE GENOMIC DNA]</scope>
    <source>
        <strain evidence="2">cv. AL8/78</strain>
    </source>
</reference>
<sequence>MRSLGDLDRLTYPQGISITSPMAHYKDDIKYEEGFTLNSRGSRLFTCKWAPKKQQRKALVFICHGYGGECSISMAGSTTSTLQRCNYVHRFRTISPSKIHEVVLTYSTHVQTPPRDWCTPATPSMG</sequence>